<dbReference type="Proteomes" id="UP000814033">
    <property type="component" value="Unassembled WGS sequence"/>
</dbReference>
<reference evidence="1" key="2">
    <citation type="journal article" date="2022" name="New Phytol.">
        <title>Evolutionary transition to the ectomycorrhizal habit in the genomes of a hyperdiverse lineage of mushroom-forming fungi.</title>
        <authorList>
            <person name="Looney B."/>
            <person name="Miyauchi S."/>
            <person name="Morin E."/>
            <person name="Drula E."/>
            <person name="Courty P.E."/>
            <person name="Kohler A."/>
            <person name="Kuo A."/>
            <person name="LaButti K."/>
            <person name="Pangilinan J."/>
            <person name="Lipzen A."/>
            <person name="Riley R."/>
            <person name="Andreopoulos W."/>
            <person name="He G."/>
            <person name="Johnson J."/>
            <person name="Nolan M."/>
            <person name="Tritt A."/>
            <person name="Barry K.W."/>
            <person name="Grigoriev I.V."/>
            <person name="Nagy L.G."/>
            <person name="Hibbett D."/>
            <person name="Henrissat B."/>
            <person name="Matheny P.B."/>
            <person name="Labbe J."/>
            <person name="Martin F.M."/>
        </authorList>
    </citation>
    <scope>NUCLEOTIDE SEQUENCE</scope>
    <source>
        <strain evidence="1">FP105234-sp</strain>
    </source>
</reference>
<sequence>MNADIMLLANKLVYSDRLKCGTETVARQSLVLPDRSYLQGMHNICCSSDGLCWLEQLMDPHARAVFVDTDRLPALDSRVGDLVQNTLEGALVHQIVETMLRCGVRETQVGVITMYRQQIKLLSQLLLARPDVEILTADRSQGRDKECIVISMVRSNESGHIGDLVRDWRRLNVAFTRARSKLIIVGSRRTLQRTPLLEAFFALMEERKWVLSLPPRAHLLHELPELGTPGKRAREAATIEDGRVKDVDTPRTAKKLRMGEDVALLRTRPILKDMFNDSL</sequence>
<name>A0ACB8RP70_9AGAM</name>
<keyword evidence="2" id="KW-1185">Reference proteome</keyword>
<reference evidence="1" key="1">
    <citation type="submission" date="2021-02" db="EMBL/GenBank/DDBJ databases">
        <authorList>
            <consortium name="DOE Joint Genome Institute"/>
            <person name="Ahrendt S."/>
            <person name="Looney B.P."/>
            <person name="Miyauchi S."/>
            <person name="Morin E."/>
            <person name="Drula E."/>
            <person name="Courty P.E."/>
            <person name="Chicoki N."/>
            <person name="Fauchery L."/>
            <person name="Kohler A."/>
            <person name="Kuo A."/>
            <person name="Labutti K."/>
            <person name="Pangilinan J."/>
            <person name="Lipzen A."/>
            <person name="Riley R."/>
            <person name="Andreopoulos W."/>
            <person name="He G."/>
            <person name="Johnson J."/>
            <person name="Barry K.W."/>
            <person name="Grigoriev I.V."/>
            <person name="Nagy L."/>
            <person name="Hibbett D."/>
            <person name="Henrissat B."/>
            <person name="Matheny P.B."/>
            <person name="Labbe J."/>
            <person name="Martin F."/>
        </authorList>
    </citation>
    <scope>NUCLEOTIDE SEQUENCE</scope>
    <source>
        <strain evidence="1">FP105234-sp</strain>
    </source>
</reference>
<accession>A0ACB8RP70</accession>
<dbReference type="EMBL" id="MU275942">
    <property type="protein sequence ID" value="KAI0045794.1"/>
    <property type="molecule type" value="Genomic_DNA"/>
</dbReference>
<protein>
    <submittedName>
        <fullName evidence="1">Uncharacterized protein</fullName>
    </submittedName>
</protein>
<evidence type="ECO:0000313" key="1">
    <source>
        <dbReference type="EMBL" id="KAI0045794.1"/>
    </source>
</evidence>
<proteinExistence type="predicted"/>
<organism evidence="1 2">
    <name type="scientific">Auriscalpium vulgare</name>
    <dbReference type="NCBI Taxonomy" id="40419"/>
    <lineage>
        <taxon>Eukaryota</taxon>
        <taxon>Fungi</taxon>
        <taxon>Dikarya</taxon>
        <taxon>Basidiomycota</taxon>
        <taxon>Agaricomycotina</taxon>
        <taxon>Agaricomycetes</taxon>
        <taxon>Russulales</taxon>
        <taxon>Auriscalpiaceae</taxon>
        <taxon>Auriscalpium</taxon>
    </lineage>
</organism>
<evidence type="ECO:0000313" key="2">
    <source>
        <dbReference type="Proteomes" id="UP000814033"/>
    </source>
</evidence>
<comment type="caution">
    <text evidence="1">The sequence shown here is derived from an EMBL/GenBank/DDBJ whole genome shotgun (WGS) entry which is preliminary data.</text>
</comment>
<gene>
    <name evidence="1" type="ORF">FA95DRAFT_90271</name>
</gene>